<evidence type="ECO:0000256" key="4">
    <source>
        <dbReference type="ARBA" id="ARBA00022741"/>
    </source>
</evidence>
<keyword evidence="6 8" id="KW-0446">Lipid-binding</keyword>
<dbReference type="CDD" id="cd06571">
    <property type="entry name" value="Bac_DnaA_C"/>
    <property type="match status" value="1"/>
</dbReference>
<evidence type="ECO:0000256" key="1">
    <source>
        <dbReference type="ARBA" id="ARBA00006583"/>
    </source>
</evidence>
<dbReference type="EMBL" id="CP018221">
    <property type="protein sequence ID" value="API61196.1"/>
    <property type="molecule type" value="Genomic_DNA"/>
</dbReference>
<comment type="subunit">
    <text evidence="8">Oligomerizes as a right-handed, spiral filament on DNA at oriC.</text>
</comment>
<dbReference type="InterPro" id="IPR010921">
    <property type="entry name" value="Trp_repressor/repl_initiator"/>
</dbReference>
<keyword evidence="5 8" id="KW-0067">ATP-binding</keyword>
<name>A0A1L3ZZZ4_9SPHN</name>
<evidence type="ECO:0000313" key="15">
    <source>
        <dbReference type="Proteomes" id="UP000182063"/>
    </source>
</evidence>
<dbReference type="InterPro" id="IPR013317">
    <property type="entry name" value="DnaA_dom"/>
</dbReference>
<dbReference type="SMART" id="SM00760">
    <property type="entry name" value="Bac_DnaA_C"/>
    <property type="match status" value="1"/>
</dbReference>
<evidence type="ECO:0000259" key="13">
    <source>
        <dbReference type="SMART" id="SM00760"/>
    </source>
</evidence>
<dbReference type="NCBIfam" id="TIGR00362">
    <property type="entry name" value="DnaA"/>
    <property type="match status" value="1"/>
</dbReference>
<dbReference type="InterPro" id="IPR001957">
    <property type="entry name" value="Chromosome_initiator_DnaA"/>
</dbReference>
<dbReference type="KEGG" id="sphj:BSL82_15205"/>
<proteinExistence type="inferred from homology"/>
<dbReference type="FunFam" id="3.40.50.300:FF:000668">
    <property type="entry name" value="Chromosomal replication initiator protein DnaA"/>
    <property type="match status" value="1"/>
</dbReference>
<dbReference type="InterPro" id="IPR003593">
    <property type="entry name" value="AAA+_ATPase"/>
</dbReference>
<evidence type="ECO:0000256" key="9">
    <source>
        <dbReference type="NCBIfam" id="TIGR00362"/>
    </source>
</evidence>
<dbReference type="InterPro" id="IPR027417">
    <property type="entry name" value="P-loop_NTPase"/>
</dbReference>
<dbReference type="SUPFAM" id="SSF48295">
    <property type="entry name" value="TrpR-like"/>
    <property type="match status" value="1"/>
</dbReference>
<evidence type="ECO:0000256" key="2">
    <source>
        <dbReference type="ARBA" id="ARBA00022490"/>
    </source>
</evidence>
<dbReference type="Gene3D" id="3.30.300.180">
    <property type="match status" value="1"/>
</dbReference>
<comment type="domain">
    <text evidence="8">Domain I is involved in oligomerization and binding regulators, domain II is flexibile and of varying length in different bacteria, domain III forms the AAA+ region, while domain IV binds dsDNA.</text>
</comment>
<organism evidence="14 15">
    <name type="scientific">Tardibacter chloracetimidivorans</name>
    <dbReference type="NCBI Taxonomy" id="1921510"/>
    <lineage>
        <taxon>Bacteria</taxon>
        <taxon>Pseudomonadati</taxon>
        <taxon>Pseudomonadota</taxon>
        <taxon>Alphaproteobacteria</taxon>
        <taxon>Sphingomonadales</taxon>
        <taxon>Sphingomonadaceae</taxon>
        <taxon>Tardibacter</taxon>
    </lineage>
</organism>
<evidence type="ECO:0000313" key="14">
    <source>
        <dbReference type="EMBL" id="API61196.1"/>
    </source>
</evidence>
<evidence type="ECO:0000259" key="12">
    <source>
        <dbReference type="SMART" id="SM00382"/>
    </source>
</evidence>
<dbReference type="GO" id="GO:0005886">
    <property type="term" value="C:plasma membrane"/>
    <property type="evidence" value="ECO:0007669"/>
    <property type="project" value="TreeGrafter"/>
</dbReference>
<feature type="binding site" evidence="8">
    <location>
        <position position="165"/>
    </location>
    <ligand>
        <name>ATP</name>
        <dbReference type="ChEBI" id="CHEBI:30616"/>
    </ligand>
</feature>
<evidence type="ECO:0000256" key="10">
    <source>
        <dbReference type="RuleBase" id="RU000577"/>
    </source>
</evidence>
<comment type="caution">
    <text evidence="8">Lacks conserved residue(s) required for the propagation of feature annotation.</text>
</comment>
<dbReference type="Gene3D" id="1.10.1750.10">
    <property type="match status" value="1"/>
</dbReference>
<evidence type="ECO:0000256" key="8">
    <source>
        <dbReference type="HAMAP-Rule" id="MF_00377"/>
    </source>
</evidence>
<keyword evidence="2 8" id="KW-0963">Cytoplasm</keyword>
<comment type="subcellular location">
    <subcellularLocation>
        <location evidence="8">Cytoplasm</location>
    </subcellularLocation>
</comment>
<dbReference type="PANTHER" id="PTHR30050">
    <property type="entry name" value="CHROMOSOMAL REPLICATION INITIATOR PROTEIN DNAA"/>
    <property type="match status" value="1"/>
</dbReference>
<dbReference type="Proteomes" id="UP000182063">
    <property type="component" value="Chromosome"/>
</dbReference>
<keyword evidence="3 8" id="KW-0235">DNA replication</keyword>
<evidence type="ECO:0000256" key="5">
    <source>
        <dbReference type="ARBA" id="ARBA00022840"/>
    </source>
</evidence>
<protein>
    <recommendedName>
        <fullName evidence="8 9">Chromosomal replication initiator protein DnaA</fullName>
    </recommendedName>
</protein>
<dbReference type="Gene3D" id="1.10.8.60">
    <property type="match status" value="1"/>
</dbReference>
<feature type="binding site" evidence="8">
    <location>
        <position position="164"/>
    </location>
    <ligand>
        <name>ATP</name>
        <dbReference type="ChEBI" id="CHEBI:30616"/>
    </ligand>
</feature>
<dbReference type="Pfam" id="PF00308">
    <property type="entry name" value="Bac_DnaA"/>
    <property type="match status" value="1"/>
</dbReference>
<dbReference type="InterPro" id="IPR018312">
    <property type="entry name" value="Chromosome_initiator_DnaA_CS"/>
</dbReference>
<dbReference type="InterPro" id="IPR020591">
    <property type="entry name" value="Chromosome_initiator_DnaA-like"/>
</dbReference>
<dbReference type="Gene3D" id="3.40.50.300">
    <property type="entry name" value="P-loop containing nucleotide triphosphate hydrolases"/>
    <property type="match status" value="1"/>
</dbReference>
<comment type="similarity">
    <text evidence="1 8 11">Belongs to the DnaA family.</text>
</comment>
<dbReference type="InterPro" id="IPR024633">
    <property type="entry name" value="DnaA_N_dom"/>
</dbReference>
<evidence type="ECO:0000256" key="6">
    <source>
        <dbReference type="ARBA" id="ARBA00023121"/>
    </source>
</evidence>
<dbReference type="PRINTS" id="PR00051">
    <property type="entry name" value="DNAA"/>
</dbReference>
<dbReference type="CDD" id="cd00009">
    <property type="entry name" value="AAA"/>
    <property type="match status" value="1"/>
</dbReference>
<dbReference type="Pfam" id="PF08299">
    <property type="entry name" value="Bac_DnaA_C"/>
    <property type="match status" value="1"/>
</dbReference>
<feature type="domain" description="Chromosomal replication initiator DnaA C-terminal" evidence="13">
    <location>
        <begin position="362"/>
        <end position="431"/>
    </location>
</feature>
<comment type="function">
    <text evidence="8 10">Plays an essential role in the initiation and regulation of chromosomal replication. ATP-DnaA binds to the origin of replication (oriC) to initiate formation of the DNA replication initiation complex once per cell cycle. Binds the DnaA box (a 9 base pair repeat at the origin) and separates the double-stranded (ds)DNA. Forms a right-handed helical filament on oriC DNA; dsDNA binds to the exterior of the filament while single-stranded (ss)DNA is stabiized in the filament's interior. The ATP-DnaA-oriC complex binds and stabilizes one strand of the AT-rich DNA unwinding element (DUE), permitting loading of DNA polymerase. After initiation quickly degrades to an ADP-DnaA complex that is not apt for DNA replication. Binds acidic phospholipids.</text>
</comment>
<dbReference type="InterPro" id="IPR038454">
    <property type="entry name" value="DnaA_N_sf"/>
</dbReference>
<reference evidence="15" key="1">
    <citation type="submission" date="2016-11" db="EMBL/GenBank/DDBJ databases">
        <title>Complete Genome Sequence of alachlor-degrading Sphingomonas sp. strain JJ-A5.</title>
        <authorList>
            <person name="Lee H."/>
            <person name="Ka J.-O."/>
        </authorList>
    </citation>
    <scope>NUCLEOTIDE SEQUENCE [LARGE SCALE GENOMIC DNA]</scope>
    <source>
        <strain evidence="15">JJ-A5</strain>
    </source>
</reference>
<evidence type="ECO:0000256" key="3">
    <source>
        <dbReference type="ARBA" id="ARBA00022705"/>
    </source>
</evidence>
<dbReference type="OrthoDB" id="9807019at2"/>
<dbReference type="GO" id="GO:0003688">
    <property type="term" value="F:DNA replication origin binding"/>
    <property type="evidence" value="ECO:0007669"/>
    <property type="project" value="UniProtKB-UniRule"/>
</dbReference>
<gene>
    <name evidence="8" type="primary">dnaA</name>
    <name evidence="14" type="ORF">BSL82_15205</name>
</gene>
<feature type="binding site" evidence="8">
    <location>
        <position position="163"/>
    </location>
    <ligand>
        <name>ATP</name>
        <dbReference type="ChEBI" id="CHEBI:30616"/>
    </ligand>
</feature>
<keyword evidence="4 8" id="KW-0547">Nucleotide-binding</keyword>
<sequence>MNLCESAEQVWPQIRARLRDEFGGRTFESWLSPLEYDRFDKERGVLRLSLPTRFMADWVRNHFLERLRSICATEIAGLSNIELSVAARLRSVPTDEIASEAEMPALPAVREETIGGVIEGRYTFDNYVVGKPNELAYNAARTLAEGGKIAFNPLFLHGQTGLGKTHLMHAIANQVRAQDPRARVSYLSAEKFMVEFLAALRAKDTISFKQKLRSVDVLMIDDVQFIAGKDSTQEEFFHTMNEIISAGKRLVITADRSPQNLEGIQDRILSRLSWGLVADINPADYELRLNILTAKLAGMAETRVSEDVIEFLARRVTSNIRELEGALNRVVAYATLTRKPVDLDFTREVLADVLRANDRKITIDEIQRRVAEHFRIKPADMVSARRAREVARPRQVAMYLAKRLTPRSLPEIGRRFGGRDHTTVMHAVKRIEELRVEDTELDADITLLSRQLEG</sequence>
<feature type="region of interest" description="Domain IV, binds dsDNA" evidence="8">
    <location>
        <begin position="335"/>
        <end position="454"/>
    </location>
</feature>
<dbReference type="InterPro" id="IPR013159">
    <property type="entry name" value="DnaA_C"/>
</dbReference>
<keyword evidence="7 8" id="KW-0238">DNA-binding</keyword>
<dbReference type="GO" id="GO:0008289">
    <property type="term" value="F:lipid binding"/>
    <property type="evidence" value="ECO:0007669"/>
    <property type="project" value="UniProtKB-KW"/>
</dbReference>
<dbReference type="HAMAP" id="MF_00377">
    <property type="entry name" value="DnaA_bact"/>
    <property type="match status" value="1"/>
</dbReference>
<dbReference type="SMART" id="SM00382">
    <property type="entry name" value="AAA"/>
    <property type="match status" value="1"/>
</dbReference>
<dbReference type="GO" id="GO:0006270">
    <property type="term" value="P:DNA replication initiation"/>
    <property type="evidence" value="ECO:0007669"/>
    <property type="project" value="UniProtKB-UniRule"/>
</dbReference>
<feature type="region of interest" description="Domain I, interacts with DnaA modulators" evidence="8">
    <location>
        <begin position="1"/>
        <end position="102"/>
    </location>
</feature>
<dbReference type="GO" id="GO:0006275">
    <property type="term" value="P:regulation of DNA replication"/>
    <property type="evidence" value="ECO:0007669"/>
    <property type="project" value="UniProtKB-UniRule"/>
</dbReference>
<dbReference type="RefSeq" id="WP_072598825.1">
    <property type="nucleotide sequence ID" value="NZ_CP018221.1"/>
</dbReference>
<feature type="domain" description="AAA+ ATPase" evidence="12">
    <location>
        <begin position="150"/>
        <end position="279"/>
    </location>
</feature>
<dbReference type="STRING" id="1921510.BSL82_15205"/>
<dbReference type="SUPFAM" id="SSF52540">
    <property type="entry name" value="P-loop containing nucleoside triphosphate hydrolases"/>
    <property type="match status" value="1"/>
</dbReference>
<dbReference type="AlphaFoldDB" id="A0A1L3ZZZ4"/>
<dbReference type="PROSITE" id="PS01008">
    <property type="entry name" value="DNAA"/>
    <property type="match status" value="1"/>
</dbReference>
<dbReference type="PANTHER" id="PTHR30050:SF2">
    <property type="entry name" value="CHROMOSOMAL REPLICATION INITIATOR PROTEIN DNAA"/>
    <property type="match status" value="1"/>
</dbReference>
<feature type="binding site" evidence="8">
    <location>
        <position position="161"/>
    </location>
    <ligand>
        <name>ATP</name>
        <dbReference type="ChEBI" id="CHEBI:30616"/>
    </ligand>
</feature>
<evidence type="ECO:0000256" key="7">
    <source>
        <dbReference type="ARBA" id="ARBA00023125"/>
    </source>
</evidence>
<keyword evidence="15" id="KW-1185">Reference proteome</keyword>
<accession>A0A1L3ZZZ4</accession>
<dbReference type="GO" id="GO:0005737">
    <property type="term" value="C:cytoplasm"/>
    <property type="evidence" value="ECO:0007669"/>
    <property type="project" value="UniProtKB-SubCell"/>
</dbReference>
<evidence type="ECO:0000256" key="11">
    <source>
        <dbReference type="RuleBase" id="RU004227"/>
    </source>
</evidence>
<dbReference type="GO" id="GO:0005524">
    <property type="term" value="F:ATP binding"/>
    <property type="evidence" value="ECO:0007669"/>
    <property type="project" value="UniProtKB-UniRule"/>
</dbReference>
<dbReference type="Pfam" id="PF11638">
    <property type="entry name" value="DnaA_N"/>
    <property type="match status" value="1"/>
</dbReference>